<proteinExistence type="predicted"/>
<protein>
    <submittedName>
        <fullName evidence="1">Uncharacterized protein</fullName>
    </submittedName>
</protein>
<dbReference type="AlphaFoldDB" id="A0A0F9WKQ2"/>
<dbReference type="EMBL" id="LAZR01000146">
    <property type="protein sequence ID" value="KKN86596.1"/>
    <property type="molecule type" value="Genomic_DNA"/>
</dbReference>
<name>A0A0F9WKQ2_9ZZZZ</name>
<organism evidence="1">
    <name type="scientific">marine sediment metagenome</name>
    <dbReference type="NCBI Taxonomy" id="412755"/>
    <lineage>
        <taxon>unclassified sequences</taxon>
        <taxon>metagenomes</taxon>
        <taxon>ecological metagenomes</taxon>
    </lineage>
</organism>
<sequence length="204" mass="24075">MKLFGKKTLHEKNIENTSEQILDKLSDYAIKFNVPYKLVKARYFDQLESLQLTTTKGSIQYENIENATLVRILCWLRRMEEEAPPVRPPPAEPTSHCKNCDMLREPADVFCAYCGWQHFQKESAALEEPEIKKYEPTYATNADVMEDAYDYSDPRELRYYPIQIIPGIPRGECNEECFEGRDCDNTRHHKIRYYERRNKPSIDH</sequence>
<evidence type="ECO:0000313" key="1">
    <source>
        <dbReference type="EMBL" id="KKN86596.1"/>
    </source>
</evidence>
<gene>
    <name evidence="1" type="ORF">LCGC14_0267720</name>
</gene>
<accession>A0A0F9WKQ2</accession>
<reference evidence="1" key="1">
    <citation type="journal article" date="2015" name="Nature">
        <title>Complex archaea that bridge the gap between prokaryotes and eukaryotes.</title>
        <authorList>
            <person name="Spang A."/>
            <person name="Saw J.H."/>
            <person name="Jorgensen S.L."/>
            <person name="Zaremba-Niedzwiedzka K."/>
            <person name="Martijn J."/>
            <person name="Lind A.E."/>
            <person name="van Eijk R."/>
            <person name="Schleper C."/>
            <person name="Guy L."/>
            <person name="Ettema T.J."/>
        </authorList>
    </citation>
    <scope>NUCLEOTIDE SEQUENCE</scope>
</reference>
<comment type="caution">
    <text evidence="1">The sequence shown here is derived from an EMBL/GenBank/DDBJ whole genome shotgun (WGS) entry which is preliminary data.</text>
</comment>